<dbReference type="CDD" id="cd00082">
    <property type="entry name" value="HisKA"/>
    <property type="match status" value="1"/>
</dbReference>
<comment type="catalytic activity">
    <reaction evidence="1">
        <text>ATP + protein L-histidine = ADP + protein N-phospho-L-histidine.</text>
        <dbReference type="EC" id="2.7.13.3"/>
    </reaction>
</comment>
<feature type="domain" description="PAC" evidence="9">
    <location>
        <begin position="169"/>
        <end position="222"/>
    </location>
</feature>
<dbReference type="RefSeq" id="WP_214171164.1">
    <property type="nucleotide sequence ID" value="NZ_JAHCVJ010000003.1"/>
</dbReference>
<feature type="domain" description="Histidine kinase" evidence="8">
    <location>
        <begin position="251"/>
        <end position="464"/>
    </location>
</feature>
<keyword evidence="5" id="KW-0418">Kinase</keyword>
<dbReference type="GO" id="GO:0007234">
    <property type="term" value="P:osmosensory signaling via phosphorelay pathway"/>
    <property type="evidence" value="ECO:0007669"/>
    <property type="project" value="TreeGrafter"/>
</dbReference>
<dbReference type="SUPFAM" id="SSF47384">
    <property type="entry name" value="Homodimeric domain of signal transducing histidine kinase"/>
    <property type="match status" value="1"/>
</dbReference>
<evidence type="ECO:0000256" key="3">
    <source>
        <dbReference type="ARBA" id="ARBA00022553"/>
    </source>
</evidence>
<dbReference type="EC" id="2.7.13.3" evidence="2"/>
<dbReference type="SMART" id="SM00387">
    <property type="entry name" value="HATPase_c"/>
    <property type="match status" value="1"/>
</dbReference>
<dbReference type="InterPro" id="IPR036890">
    <property type="entry name" value="HATPase_C_sf"/>
</dbReference>
<evidence type="ECO:0000256" key="2">
    <source>
        <dbReference type="ARBA" id="ARBA00012438"/>
    </source>
</evidence>
<reference evidence="10 11" key="1">
    <citation type="submission" date="2021-05" db="EMBL/GenBank/DDBJ databases">
        <title>The draft genome of Geobacter pelophilus DSM 12255.</title>
        <authorList>
            <person name="Xu Z."/>
            <person name="Masuda Y."/>
            <person name="Itoh H."/>
            <person name="Senoo K."/>
        </authorList>
    </citation>
    <scope>NUCLEOTIDE SEQUENCE [LARGE SCALE GENOMIC DNA]</scope>
    <source>
        <strain evidence="10 11">DSM 12255</strain>
    </source>
</reference>
<dbReference type="PROSITE" id="PS50109">
    <property type="entry name" value="HIS_KIN"/>
    <property type="match status" value="1"/>
</dbReference>
<evidence type="ECO:0000313" key="11">
    <source>
        <dbReference type="Proteomes" id="UP000811899"/>
    </source>
</evidence>
<dbReference type="InterPro" id="IPR000700">
    <property type="entry name" value="PAS-assoc_C"/>
</dbReference>
<dbReference type="SUPFAM" id="SSF55874">
    <property type="entry name" value="ATPase domain of HSP90 chaperone/DNA topoisomerase II/histidine kinase"/>
    <property type="match status" value="1"/>
</dbReference>
<dbReference type="InterPro" id="IPR050351">
    <property type="entry name" value="BphY/WalK/GraS-like"/>
</dbReference>
<dbReference type="InterPro" id="IPR005467">
    <property type="entry name" value="His_kinase_dom"/>
</dbReference>
<dbReference type="Gene3D" id="3.30.565.10">
    <property type="entry name" value="Histidine kinase-like ATPase, C-terminal domain"/>
    <property type="match status" value="1"/>
</dbReference>
<dbReference type="Proteomes" id="UP000811899">
    <property type="component" value="Unassembled WGS sequence"/>
</dbReference>
<dbReference type="FunFam" id="1.10.287.130:FF:000070">
    <property type="entry name" value="Histidine kinase sensor protein"/>
    <property type="match status" value="1"/>
</dbReference>
<dbReference type="InterPro" id="IPR036097">
    <property type="entry name" value="HisK_dim/P_sf"/>
</dbReference>
<comment type="caution">
    <text evidence="10">The sequence shown here is derived from an EMBL/GenBank/DDBJ whole genome shotgun (WGS) entry which is preliminary data.</text>
</comment>
<dbReference type="PANTHER" id="PTHR42878:SF15">
    <property type="entry name" value="BACTERIOPHYTOCHROME"/>
    <property type="match status" value="1"/>
</dbReference>
<dbReference type="InterPro" id="IPR004358">
    <property type="entry name" value="Sig_transdc_His_kin-like_C"/>
</dbReference>
<sequence length="475" mass="53010">MKSTLSPLSVSDAASAAFSAELQRLREENEYLRNKLVNKNSYIRKKTNELLEIMGTKPLRPEELDDETLVDVDPIGIISGSIKHVLDNHRETNKQLHIVNENTAAIFAAAEVGILVIDSRKRILSCNNKLQELFFPDKEIGSIIGLYCNDVVCKNSRPAEGCACEMIQSGRDICRINSWKLGDRIFNVVATPIKHQDGNIADVVVVYNEITELKTAEEQLSHLNVELESRIRERTTQLELVNNELESFCYTVSHDLRAPLRHINGFSSILSDECADVLNDLGKDCLKRICNASNRMSELIDDLLHLSRVAKQEIRQVDFDLSRSAERIIVMFRDTEPDRSVRTVVAPGLTASGDATLLEMVLQNLIGNAWKYSAGNPDALIEVGMVNNKGKQTFFVRDNGVGFDMVYCKKLFQVFERLHGDEFEGTGVGLATVKRIIARHGGLIWAEAAVGKGATFYFTLPEATEALASSVNRRV</sequence>
<dbReference type="GO" id="GO:0030295">
    <property type="term" value="F:protein kinase activator activity"/>
    <property type="evidence" value="ECO:0007669"/>
    <property type="project" value="TreeGrafter"/>
</dbReference>
<dbReference type="InterPro" id="IPR003594">
    <property type="entry name" value="HATPase_dom"/>
</dbReference>
<dbReference type="Gene3D" id="3.30.450.20">
    <property type="entry name" value="PAS domain"/>
    <property type="match status" value="1"/>
</dbReference>
<feature type="coiled-coil region" evidence="7">
    <location>
        <begin position="213"/>
        <end position="244"/>
    </location>
</feature>
<dbReference type="Pfam" id="PF13188">
    <property type="entry name" value="PAS_8"/>
    <property type="match status" value="1"/>
</dbReference>
<dbReference type="GO" id="GO:0000155">
    <property type="term" value="F:phosphorelay sensor kinase activity"/>
    <property type="evidence" value="ECO:0007669"/>
    <property type="project" value="InterPro"/>
</dbReference>
<dbReference type="EMBL" id="JAHCVJ010000003">
    <property type="protein sequence ID" value="MBT0664386.1"/>
    <property type="molecule type" value="Genomic_DNA"/>
</dbReference>
<evidence type="ECO:0000256" key="1">
    <source>
        <dbReference type="ARBA" id="ARBA00000085"/>
    </source>
</evidence>
<dbReference type="SMART" id="SM00388">
    <property type="entry name" value="HisKA"/>
    <property type="match status" value="1"/>
</dbReference>
<dbReference type="SUPFAM" id="SSF55785">
    <property type="entry name" value="PYP-like sensor domain (PAS domain)"/>
    <property type="match status" value="1"/>
</dbReference>
<dbReference type="GO" id="GO:0016020">
    <property type="term" value="C:membrane"/>
    <property type="evidence" value="ECO:0007669"/>
    <property type="project" value="UniProtKB-SubCell"/>
</dbReference>
<keyword evidence="7" id="KW-0175">Coiled coil</keyword>
<dbReference type="InterPro" id="IPR000014">
    <property type="entry name" value="PAS"/>
</dbReference>
<dbReference type="FunFam" id="3.30.565.10:FF:000006">
    <property type="entry name" value="Sensor histidine kinase WalK"/>
    <property type="match status" value="1"/>
</dbReference>
<dbReference type="PROSITE" id="PS50113">
    <property type="entry name" value="PAC"/>
    <property type="match status" value="1"/>
</dbReference>
<evidence type="ECO:0000256" key="7">
    <source>
        <dbReference type="SAM" id="Coils"/>
    </source>
</evidence>
<protein>
    <recommendedName>
        <fullName evidence="2">histidine kinase</fullName>
        <ecNumber evidence="2">2.7.13.3</ecNumber>
    </recommendedName>
</protein>
<gene>
    <name evidence="10" type="ORF">KI809_08745</name>
</gene>
<keyword evidence="6" id="KW-0472">Membrane</keyword>
<evidence type="ECO:0000259" key="9">
    <source>
        <dbReference type="PROSITE" id="PS50113"/>
    </source>
</evidence>
<dbReference type="Pfam" id="PF00512">
    <property type="entry name" value="HisKA"/>
    <property type="match status" value="1"/>
</dbReference>
<dbReference type="PANTHER" id="PTHR42878">
    <property type="entry name" value="TWO-COMPONENT HISTIDINE KINASE"/>
    <property type="match status" value="1"/>
</dbReference>
<dbReference type="InterPro" id="IPR003661">
    <property type="entry name" value="HisK_dim/P_dom"/>
</dbReference>
<proteinExistence type="predicted"/>
<dbReference type="Gene3D" id="1.10.287.130">
    <property type="match status" value="1"/>
</dbReference>
<evidence type="ECO:0000256" key="6">
    <source>
        <dbReference type="ARBA" id="ARBA00023136"/>
    </source>
</evidence>
<keyword evidence="3" id="KW-0597">Phosphoprotein</keyword>
<name>A0AAW4L7V8_9BACT</name>
<keyword evidence="11" id="KW-1185">Reference proteome</keyword>
<evidence type="ECO:0000256" key="4">
    <source>
        <dbReference type="ARBA" id="ARBA00022679"/>
    </source>
</evidence>
<dbReference type="GO" id="GO:0000156">
    <property type="term" value="F:phosphorelay response regulator activity"/>
    <property type="evidence" value="ECO:0007669"/>
    <property type="project" value="TreeGrafter"/>
</dbReference>
<keyword evidence="4" id="KW-0808">Transferase</keyword>
<dbReference type="PRINTS" id="PR00344">
    <property type="entry name" value="BCTRLSENSOR"/>
</dbReference>
<dbReference type="AlphaFoldDB" id="A0AAW4L7V8"/>
<dbReference type="Pfam" id="PF02518">
    <property type="entry name" value="HATPase_c"/>
    <property type="match status" value="1"/>
</dbReference>
<accession>A0AAW4L7V8</accession>
<organism evidence="10 11">
    <name type="scientific">Geoanaerobacter pelophilus</name>
    <dbReference type="NCBI Taxonomy" id="60036"/>
    <lineage>
        <taxon>Bacteria</taxon>
        <taxon>Pseudomonadati</taxon>
        <taxon>Thermodesulfobacteriota</taxon>
        <taxon>Desulfuromonadia</taxon>
        <taxon>Geobacterales</taxon>
        <taxon>Geobacteraceae</taxon>
        <taxon>Geoanaerobacter</taxon>
    </lineage>
</organism>
<evidence type="ECO:0000259" key="8">
    <source>
        <dbReference type="PROSITE" id="PS50109"/>
    </source>
</evidence>
<evidence type="ECO:0000256" key="5">
    <source>
        <dbReference type="ARBA" id="ARBA00022777"/>
    </source>
</evidence>
<evidence type="ECO:0000313" key="10">
    <source>
        <dbReference type="EMBL" id="MBT0664386.1"/>
    </source>
</evidence>
<dbReference type="InterPro" id="IPR035965">
    <property type="entry name" value="PAS-like_dom_sf"/>
</dbReference>